<feature type="binding site" evidence="5">
    <location>
        <position position="77"/>
    </location>
    <ligand>
        <name>[4Fe-4S] cluster</name>
        <dbReference type="ChEBI" id="CHEBI:49883"/>
        <note>4Fe-4S-S-AdoMet</note>
    </ligand>
</feature>
<dbReference type="GO" id="GO:0051536">
    <property type="term" value="F:iron-sulfur cluster binding"/>
    <property type="evidence" value="ECO:0007669"/>
    <property type="project" value="UniProtKB-KW"/>
</dbReference>
<evidence type="ECO:0000256" key="4">
    <source>
        <dbReference type="ARBA" id="ARBA00023014"/>
    </source>
</evidence>
<evidence type="ECO:0000256" key="2">
    <source>
        <dbReference type="ARBA" id="ARBA00022723"/>
    </source>
</evidence>
<evidence type="ECO:0000313" key="7">
    <source>
        <dbReference type="EMBL" id="PIV64603.1"/>
    </source>
</evidence>
<comment type="cofactor">
    <cofactor evidence="5">
        <name>[4Fe-4S] cluster</name>
        <dbReference type="ChEBI" id="CHEBI:49883"/>
    </cofactor>
    <text evidence="5">Binds 1 [4Fe-4S] cluster. The cluster is coordinated with 3 cysteines and an exchangeable S-adenosyl-L-methionine.</text>
</comment>
<proteinExistence type="predicted"/>
<dbReference type="SFLD" id="SFLDG01099">
    <property type="entry name" value="Uncharacterised_Radical_SAM_Su"/>
    <property type="match status" value="1"/>
</dbReference>
<feature type="binding site" evidence="5">
    <location>
        <position position="70"/>
    </location>
    <ligand>
        <name>[4Fe-4S] cluster</name>
        <dbReference type="ChEBI" id="CHEBI:49883"/>
        <note>4Fe-4S-S-AdoMet</note>
    </ligand>
</feature>
<keyword evidence="1 5" id="KW-0949">S-adenosyl-L-methionine</keyword>
<dbReference type="InterPro" id="IPR007197">
    <property type="entry name" value="rSAM"/>
</dbReference>
<dbReference type="Pfam" id="PF04055">
    <property type="entry name" value="Radical_SAM"/>
    <property type="match status" value="1"/>
</dbReference>
<feature type="binding site" evidence="5">
    <location>
        <position position="74"/>
    </location>
    <ligand>
        <name>[4Fe-4S] cluster</name>
        <dbReference type="ChEBI" id="CHEBI:49883"/>
        <note>4Fe-4S-S-AdoMet</note>
    </ligand>
</feature>
<evidence type="ECO:0000259" key="6">
    <source>
        <dbReference type="Pfam" id="PF04055"/>
    </source>
</evidence>
<dbReference type="PANTHER" id="PTHR43075:SF1">
    <property type="entry name" value="FORMATE LYASE ACTIVATING ENZYME, PUTATIVE (AFU_ORTHOLOGUE AFUA_2G15630)-RELATED"/>
    <property type="match status" value="1"/>
</dbReference>
<dbReference type="EMBL" id="PETL01000067">
    <property type="protein sequence ID" value="PIV64603.1"/>
    <property type="molecule type" value="Genomic_DNA"/>
</dbReference>
<dbReference type="Gene3D" id="3.20.20.70">
    <property type="entry name" value="Aldolase class I"/>
    <property type="match status" value="1"/>
</dbReference>
<reference evidence="8" key="1">
    <citation type="submission" date="2017-09" db="EMBL/GenBank/DDBJ databases">
        <title>Depth-based differentiation of microbial function through sediment-hosted aquifers and enrichment of novel symbionts in the deep terrestrial subsurface.</title>
        <authorList>
            <person name="Probst A.J."/>
            <person name="Ladd B."/>
            <person name="Jarett J.K."/>
            <person name="Geller-Mcgrath D.E."/>
            <person name="Sieber C.M.K."/>
            <person name="Emerson J.B."/>
            <person name="Anantharaman K."/>
            <person name="Thomas B.C."/>
            <person name="Malmstrom R."/>
            <person name="Stieglmeier M."/>
            <person name="Klingl A."/>
            <person name="Woyke T."/>
            <person name="Ryan C.M."/>
            <person name="Banfield J.F."/>
        </authorList>
    </citation>
    <scope>NUCLEOTIDE SEQUENCE [LARGE SCALE GENOMIC DNA]</scope>
</reference>
<dbReference type="GO" id="GO:0003824">
    <property type="term" value="F:catalytic activity"/>
    <property type="evidence" value="ECO:0007669"/>
    <property type="project" value="InterPro"/>
</dbReference>
<accession>A0A2M7EA37</accession>
<dbReference type="PANTHER" id="PTHR43075">
    <property type="entry name" value="FORMATE LYASE ACTIVATING ENZYME, PUTATIVE (AFU_ORTHOLOGUE AFUA_2G15630)-RELATED"/>
    <property type="match status" value="1"/>
</dbReference>
<protein>
    <submittedName>
        <fullName evidence="7">Radical SAM protein</fullName>
    </submittedName>
</protein>
<keyword evidence="2 5" id="KW-0479">Metal-binding</keyword>
<dbReference type="GO" id="GO:0046872">
    <property type="term" value="F:metal ion binding"/>
    <property type="evidence" value="ECO:0007669"/>
    <property type="project" value="UniProtKB-KW"/>
</dbReference>
<dbReference type="PIRSF" id="PIRSF004869">
    <property type="entry name" value="PflX_prd"/>
    <property type="match status" value="1"/>
</dbReference>
<dbReference type="AlphaFoldDB" id="A0A2M7EA37"/>
<gene>
    <name evidence="7" type="ORF">COS11_01335</name>
</gene>
<dbReference type="InterPro" id="IPR013785">
    <property type="entry name" value="Aldolase_TIM"/>
</dbReference>
<dbReference type="InterPro" id="IPR040085">
    <property type="entry name" value="MJ0674-like"/>
</dbReference>
<keyword evidence="4 5" id="KW-0411">Iron-sulfur</keyword>
<evidence type="ECO:0000256" key="3">
    <source>
        <dbReference type="ARBA" id="ARBA00023004"/>
    </source>
</evidence>
<organism evidence="7 8">
    <name type="scientific">bacterium (Candidatus Ratteibacteria) CG01_land_8_20_14_3_00_40_19</name>
    <dbReference type="NCBI Taxonomy" id="2014290"/>
    <lineage>
        <taxon>Bacteria</taxon>
        <taxon>Candidatus Ratteibacteria</taxon>
    </lineage>
</organism>
<comment type="caution">
    <text evidence="7">The sequence shown here is derived from an EMBL/GenBank/DDBJ whole genome shotgun (WGS) entry which is preliminary data.</text>
</comment>
<feature type="domain" description="Radical SAM core" evidence="6">
    <location>
        <begin position="65"/>
        <end position="194"/>
    </location>
</feature>
<keyword evidence="3 5" id="KW-0408">Iron</keyword>
<evidence type="ECO:0000313" key="8">
    <source>
        <dbReference type="Proteomes" id="UP000228886"/>
    </source>
</evidence>
<evidence type="ECO:0000256" key="1">
    <source>
        <dbReference type="ARBA" id="ARBA00022691"/>
    </source>
</evidence>
<dbReference type="Proteomes" id="UP000228886">
    <property type="component" value="Unassembled WGS sequence"/>
</dbReference>
<name>A0A2M7EA37_9BACT</name>
<sequence length="291" mass="32857">MLEGRAKEGYRILENCHLCPRGCSVNRLKKERGFCKSGKNPIVASWSSHFGEEPPISGPFGSGTIFFTNCTLSCCFCQNYPISQLGEGNEETVTSLSRMMLSLQEKGCHNINLVTSTHFVPQILRAILLAIPKGLKIPLVYNSSGYESLNTLKLLDGIVDIYMPDFKYGDDKQGEIYSEVPDYFSRTKEAIREMYRQVGNLKLDKKRIAKRGLLIRHLVLPNDLAKSENVLKFIAAETSLDTCLSLMAQYFPANRAPQIPELNRRITRREYQKVLDLASSLGLNNILRQEI</sequence>
<evidence type="ECO:0000256" key="5">
    <source>
        <dbReference type="PIRSR" id="PIRSR004869-50"/>
    </source>
</evidence>
<dbReference type="SFLD" id="SFLDS00029">
    <property type="entry name" value="Radical_SAM"/>
    <property type="match status" value="1"/>
</dbReference>
<dbReference type="InterPro" id="IPR016431">
    <property type="entry name" value="Pyrv-formate_lyase-activ_prd"/>
</dbReference>